<evidence type="ECO:0000313" key="11">
    <source>
        <dbReference type="Proteomes" id="UP000220922"/>
    </source>
</evidence>
<dbReference type="PANTHER" id="PTHR33908">
    <property type="entry name" value="MANNOSYLTRANSFERASE YKCB-RELATED"/>
    <property type="match status" value="1"/>
</dbReference>
<organism evidence="10 11">
    <name type="scientific">Candidatus Chloroploca asiatica</name>
    <dbReference type="NCBI Taxonomy" id="1506545"/>
    <lineage>
        <taxon>Bacteria</taxon>
        <taxon>Bacillati</taxon>
        <taxon>Chloroflexota</taxon>
        <taxon>Chloroflexia</taxon>
        <taxon>Chloroflexales</taxon>
        <taxon>Chloroflexineae</taxon>
        <taxon>Oscillochloridaceae</taxon>
        <taxon>Candidatus Chloroploca</taxon>
    </lineage>
</organism>
<dbReference type="EMBL" id="LYXE01000090">
    <property type="protein sequence ID" value="PDV98884.1"/>
    <property type="molecule type" value="Genomic_DNA"/>
</dbReference>
<feature type="transmembrane region" description="Helical" evidence="8">
    <location>
        <begin position="126"/>
        <end position="145"/>
    </location>
</feature>
<evidence type="ECO:0000256" key="6">
    <source>
        <dbReference type="ARBA" id="ARBA00022989"/>
    </source>
</evidence>
<keyword evidence="5 8" id="KW-0812">Transmembrane</keyword>
<comment type="caution">
    <text evidence="10">The sequence shown here is derived from an EMBL/GenBank/DDBJ whole genome shotgun (WGS) entry which is preliminary data.</text>
</comment>
<accession>A0A2H3KND1</accession>
<dbReference type="InterPro" id="IPR050297">
    <property type="entry name" value="LipidA_mod_glycosyltrf_83"/>
</dbReference>
<keyword evidence="6 8" id="KW-1133">Transmembrane helix</keyword>
<dbReference type="OrthoDB" id="135689at2"/>
<dbReference type="GO" id="GO:0005886">
    <property type="term" value="C:plasma membrane"/>
    <property type="evidence" value="ECO:0007669"/>
    <property type="project" value="UniProtKB-SubCell"/>
</dbReference>
<evidence type="ECO:0000256" key="3">
    <source>
        <dbReference type="ARBA" id="ARBA00022676"/>
    </source>
</evidence>
<evidence type="ECO:0000313" key="10">
    <source>
        <dbReference type="EMBL" id="PDV98884.1"/>
    </source>
</evidence>
<keyword evidence="7 8" id="KW-0472">Membrane</keyword>
<proteinExistence type="predicted"/>
<sequence length="707" mass="79240">MVLIGLALRIWFINLSPLDPRFSASDDGDYYQRALRLATTGEYLDNSWLIRPPGHIFFFAAVMKLSLWMGDLSLTTQLIRVVHVGFSLLLIPLGYDLARRLFHRPAGLIFAGILTVWWPLVELPSLIQSEPLFFFTLTMHCWMLVRWRDAYHAGARRAWFWLVGAGFVLGYCALTRSPALYSVVFSLLFLAVEIWRSKGGPLQLWASRLAVAALALLIPFASLIIPWTARNYLTYGQMIMIDTTGPINLWLSLQDERIDGGKSVLAGMAQGERQPFASAEIREILRDDPLRLVRNAWPHFTHIWKAQFVEDFFVKVSFFSRPVREMALLGLVGDLIWLTFCAASLFAVTSRPHEGGFRLIALGWAAYSCLTVMLIHVEPRYLLPLWLFMALYGAAALGTLTLWLARLRRDAPAARTEARAYLRTPWFGAGALLCLSFLVLVVTYRDYPQIISRGLERERHRASAVRAQADSDYGAAIAAYEQMIATDPNFVDGRLELARLYLALGDYEQGWNVLSERHTHRGDVVRAALARARGDLELAAELFTDAEVRAGEDVQKLGLAWLEPAPLTSLRLGNGLDIGYLEGFSFGETLPSTDTSPPQTYRWLEAEGRLILPLPEPLQEGDVVRLRMAGGIEGVTPLRVQLGSTEVTIPVEAGIWRIYRLAVPAELLGAHELEIQFSAPTFIPLQVNPTSYDARRLSVKVSDAGLE</sequence>
<dbReference type="GO" id="GO:0000030">
    <property type="term" value="F:mannosyltransferase activity"/>
    <property type="evidence" value="ECO:0007669"/>
    <property type="project" value="InterPro"/>
</dbReference>
<dbReference type="GO" id="GO:0006493">
    <property type="term" value="P:protein O-linked glycosylation"/>
    <property type="evidence" value="ECO:0007669"/>
    <property type="project" value="InterPro"/>
</dbReference>
<feature type="transmembrane region" description="Helical" evidence="8">
    <location>
        <begin position="102"/>
        <end position="120"/>
    </location>
</feature>
<feature type="transmembrane region" description="Helical" evidence="8">
    <location>
        <begin position="383"/>
        <end position="405"/>
    </location>
</feature>
<keyword evidence="4" id="KW-0808">Transferase</keyword>
<dbReference type="Pfam" id="PF02366">
    <property type="entry name" value="PMT"/>
    <property type="match status" value="1"/>
</dbReference>
<feature type="transmembrane region" description="Helical" evidence="8">
    <location>
        <begin position="426"/>
        <end position="444"/>
    </location>
</feature>
<protein>
    <recommendedName>
        <fullName evidence="9">ArnT-like N-terminal domain-containing protein</fullName>
    </recommendedName>
</protein>
<dbReference type="Gene3D" id="1.25.40.10">
    <property type="entry name" value="Tetratricopeptide repeat domain"/>
    <property type="match status" value="1"/>
</dbReference>
<keyword evidence="11" id="KW-1185">Reference proteome</keyword>
<evidence type="ECO:0000256" key="2">
    <source>
        <dbReference type="ARBA" id="ARBA00022475"/>
    </source>
</evidence>
<dbReference type="SUPFAM" id="SSF48452">
    <property type="entry name" value="TPR-like"/>
    <property type="match status" value="1"/>
</dbReference>
<feature type="domain" description="ArnT-like N-terminal" evidence="9">
    <location>
        <begin position="78"/>
        <end position="229"/>
    </location>
</feature>
<feature type="transmembrane region" description="Helical" evidence="8">
    <location>
        <begin position="359"/>
        <end position="377"/>
    </location>
</feature>
<dbReference type="GO" id="GO:0009103">
    <property type="term" value="P:lipopolysaccharide biosynthetic process"/>
    <property type="evidence" value="ECO:0007669"/>
    <property type="project" value="UniProtKB-ARBA"/>
</dbReference>
<evidence type="ECO:0000256" key="4">
    <source>
        <dbReference type="ARBA" id="ARBA00022679"/>
    </source>
</evidence>
<feature type="transmembrane region" description="Helical" evidence="8">
    <location>
        <begin position="326"/>
        <end position="347"/>
    </location>
</feature>
<feature type="transmembrane region" description="Helical" evidence="8">
    <location>
        <begin position="180"/>
        <end position="197"/>
    </location>
</feature>
<name>A0A2H3KND1_9CHLR</name>
<dbReference type="InterPro" id="IPR011990">
    <property type="entry name" value="TPR-like_helical_dom_sf"/>
</dbReference>
<evidence type="ECO:0000256" key="5">
    <source>
        <dbReference type="ARBA" id="ARBA00022692"/>
    </source>
</evidence>
<evidence type="ECO:0000256" key="8">
    <source>
        <dbReference type="SAM" id="Phobius"/>
    </source>
</evidence>
<keyword evidence="3" id="KW-0328">Glycosyltransferase</keyword>
<evidence type="ECO:0000256" key="7">
    <source>
        <dbReference type="ARBA" id="ARBA00023136"/>
    </source>
</evidence>
<comment type="subcellular location">
    <subcellularLocation>
        <location evidence="1">Cell membrane</location>
        <topology evidence="1">Multi-pass membrane protein</topology>
    </subcellularLocation>
</comment>
<reference evidence="10 11" key="1">
    <citation type="submission" date="2016-05" db="EMBL/GenBank/DDBJ databases">
        <authorList>
            <person name="Lavstsen T."/>
            <person name="Jespersen J.S."/>
        </authorList>
    </citation>
    <scope>NUCLEOTIDE SEQUENCE [LARGE SCALE GENOMIC DNA]</scope>
    <source>
        <strain evidence="10 11">B7-9</strain>
    </source>
</reference>
<keyword evidence="2" id="KW-1003">Cell membrane</keyword>
<evidence type="ECO:0000256" key="1">
    <source>
        <dbReference type="ARBA" id="ARBA00004651"/>
    </source>
</evidence>
<feature type="transmembrane region" description="Helical" evidence="8">
    <location>
        <begin position="77"/>
        <end position="95"/>
    </location>
</feature>
<dbReference type="Proteomes" id="UP000220922">
    <property type="component" value="Unassembled WGS sequence"/>
</dbReference>
<dbReference type="PANTHER" id="PTHR33908:SF11">
    <property type="entry name" value="MEMBRANE PROTEIN"/>
    <property type="match status" value="1"/>
</dbReference>
<gene>
    <name evidence="10" type="ORF">A9Q02_02130</name>
</gene>
<feature type="transmembrane region" description="Helical" evidence="8">
    <location>
        <begin position="209"/>
        <end position="229"/>
    </location>
</feature>
<evidence type="ECO:0000259" key="9">
    <source>
        <dbReference type="Pfam" id="PF02366"/>
    </source>
</evidence>
<dbReference type="Pfam" id="PF14559">
    <property type="entry name" value="TPR_19"/>
    <property type="match status" value="1"/>
</dbReference>
<dbReference type="InterPro" id="IPR003342">
    <property type="entry name" value="ArnT-like_N"/>
</dbReference>
<dbReference type="AlphaFoldDB" id="A0A2H3KND1"/>
<dbReference type="GO" id="GO:0016763">
    <property type="term" value="F:pentosyltransferase activity"/>
    <property type="evidence" value="ECO:0007669"/>
    <property type="project" value="TreeGrafter"/>
</dbReference>
<feature type="transmembrane region" description="Helical" evidence="8">
    <location>
        <begin position="157"/>
        <end position="174"/>
    </location>
</feature>